<proteinExistence type="predicted"/>
<protein>
    <submittedName>
        <fullName evidence="2">Uncharacterized protein</fullName>
    </submittedName>
</protein>
<organism evidence="2 3">
    <name type="scientific">Rhamnusium bicolor</name>
    <dbReference type="NCBI Taxonomy" id="1586634"/>
    <lineage>
        <taxon>Eukaryota</taxon>
        <taxon>Metazoa</taxon>
        <taxon>Ecdysozoa</taxon>
        <taxon>Arthropoda</taxon>
        <taxon>Hexapoda</taxon>
        <taxon>Insecta</taxon>
        <taxon>Pterygota</taxon>
        <taxon>Neoptera</taxon>
        <taxon>Endopterygota</taxon>
        <taxon>Coleoptera</taxon>
        <taxon>Polyphaga</taxon>
        <taxon>Cucujiformia</taxon>
        <taxon>Chrysomeloidea</taxon>
        <taxon>Cerambycidae</taxon>
        <taxon>Lepturinae</taxon>
        <taxon>Rhagiini</taxon>
        <taxon>Rhamnusium</taxon>
    </lineage>
</organism>
<sequence>MYKRVPSPASQSVNPNTIRGNPELQSVNPKEMYRYEDPMLESNMDTNRYLSSQYYSQRGSSMYSTLPSKKTQFFNSEVKTERSVTPDITRGLERNYNTNSIDRRIYYNPEMYEDNLKVNHQHSLPRNFYKTDQNLLNQKLGIPRTNSRYRHSDSSKCAFKIL</sequence>
<keyword evidence="3" id="KW-1185">Reference proteome</keyword>
<dbReference type="AlphaFoldDB" id="A0AAV8WS70"/>
<comment type="caution">
    <text evidence="2">The sequence shown here is derived from an EMBL/GenBank/DDBJ whole genome shotgun (WGS) entry which is preliminary data.</text>
</comment>
<accession>A0AAV8WS70</accession>
<name>A0AAV8WS70_9CUCU</name>
<dbReference type="Proteomes" id="UP001162156">
    <property type="component" value="Unassembled WGS sequence"/>
</dbReference>
<evidence type="ECO:0000313" key="2">
    <source>
        <dbReference type="EMBL" id="KAJ8929092.1"/>
    </source>
</evidence>
<reference evidence="2" key="1">
    <citation type="journal article" date="2023" name="Insect Mol. Biol.">
        <title>Genome sequencing provides insights into the evolution of gene families encoding plant cell wall-degrading enzymes in longhorned beetles.</title>
        <authorList>
            <person name="Shin N.R."/>
            <person name="Okamura Y."/>
            <person name="Kirsch R."/>
            <person name="Pauchet Y."/>
        </authorList>
    </citation>
    <scope>NUCLEOTIDE SEQUENCE</scope>
    <source>
        <strain evidence="2">RBIC_L_NR</strain>
    </source>
</reference>
<feature type="region of interest" description="Disordered" evidence="1">
    <location>
        <begin position="1"/>
        <end position="30"/>
    </location>
</feature>
<evidence type="ECO:0000256" key="1">
    <source>
        <dbReference type="SAM" id="MobiDB-lite"/>
    </source>
</evidence>
<dbReference type="EMBL" id="JANEYF010005127">
    <property type="protein sequence ID" value="KAJ8929092.1"/>
    <property type="molecule type" value="Genomic_DNA"/>
</dbReference>
<evidence type="ECO:0000313" key="3">
    <source>
        <dbReference type="Proteomes" id="UP001162156"/>
    </source>
</evidence>
<feature type="compositionally biased region" description="Polar residues" evidence="1">
    <location>
        <begin position="8"/>
        <end position="28"/>
    </location>
</feature>
<gene>
    <name evidence="2" type="ORF">NQ314_018241</name>
</gene>